<dbReference type="PIRSF" id="PIRSF006232">
    <property type="entry name" value="Pirin"/>
    <property type="match status" value="1"/>
</dbReference>
<evidence type="ECO:0000313" key="6">
    <source>
        <dbReference type="EMBL" id="KYG70124.1"/>
    </source>
</evidence>
<gene>
    <name evidence="6" type="ORF">AZI85_15685</name>
</gene>
<feature type="binding site" evidence="2">
    <location>
        <position position="61"/>
    </location>
    <ligand>
        <name>Fe cation</name>
        <dbReference type="ChEBI" id="CHEBI:24875"/>
    </ligand>
</feature>
<dbReference type="InterPro" id="IPR012093">
    <property type="entry name" value="Pirin"/>
</dbReference>
<dbReference type="Proteomes" id="UP000075391">
    <property type="component" value="Unassembled WGS sequence"/>
</dbReference>
<name>A0A150WUJ7_BDEBC</name>
<reference evidence="6 7" key="1">
    <citation type="submission" date="2016-03" db="EMBL/GenBank/DDBJ databases">
        <authorList>
            <person name="Ploux O."/>
        </authorList>
    </citation>
    <scope>NUCLEOTIDE SEQUENCE [LARGE SCALE GENOMIC DNA]</scope>
    <source>
        <strain evidence="6 7">BER2</strain>
    </source>
</reference>
<dbReference type="EMBL" id="LUKF01000003">
    <property type="protein sequence ID" value="KYG70124.1"/>
    <property type="molecule type" value="Genomic_DNA"/>
</dbReference>
<dbReference type="AlphaFoldDB" id="A0A150WUJ7"/>
<dbReference type="CDD" id="cd02247">
    <property type="entry name" value="cupin_pirin_C"/>
    <property type="match status" value="1"/>
</dbReference>
<feature type="domain" description="Pirin C-terminal" evidence="5">
    <location>
        <begin position="181"/>
        <end position="278"/>
    </location>
</feature>
<dbReference type="PANTHER" id="PTHR13903:SF8">
    <property type="entry name" value="PIRIN"/>
    <property type="match status" value="1"/>
</dbReference>
<evidence type="ECO:0000259" key="5">
    <source>
        <dbReference type="Pfam" id="PF05726"/>
    </source>
</evidence>
<dbReference type="Gene3D" id="2.60.120.10">
    <property type="entry name" value="Jelly Rolls"/>
    <property type="match status" value="2"/>
</dbReference>
<dbReference type="OrthoDB" id="5289935at2"/>
<evidence type="ECO:0000256" key="1">
    <source>
        <dbReference type="ARBA" id="ARBA00008416"/>
    </source>
</evidence>
<keyword evidence="2" id="KW-0479">Metal-binding</keyword>
<feature type="domain" description="Pirin N-terminal" evidence="4">
    <location>
        <begin position="26"/>
        <end position="127"/>
    </location>
</feature>
<dbReference type="InterPro" id="IPR014710">
    <property type="entry name" value="RmlC-like_jellyroll"/>
</dbReference>
<comment type="caution">
    <text evidence="6">The sequence shown here is derived from an EMBL/GenBank/DDBJ whole genome shotgun (WGS) entry which is preliminary data.</text>
</comment>
<dbReference type="RefSeq" id="WP_063243032.1">
    <property type="nucleotide sequence ID" value="NZ_LUKF01000003.1"/>
</dbReference>
<evidence type="ECO:0000313" key="7">
    <source>
        <dbReference type="Proteomes" id="UP000075391"/>
    </source>
</evidence>
<dbReference type="CDD" id="cd02909">
    <property type="entry name" value="cupin_pirin_N"/>
    <property type="match status" value="1"/>
</dbReference>
<dbReference type="Pfam" id="PF02678">
    <property type="entry name" value="Pirin"/>
    <property type="match status" value="1"/>
</dbReference>
<dbReference type="InterPro" id="IPR008778">
    <property type="entry name" value="Pirin_C_dom"/>
</dbReference>
<keyword evidence="2" id="KW-0408">Iron</keyword>
<feature type="binding site" evidence="2">
    <location>
        <position position="107"/>
    </location>
    <ligand>
        <name>Fe cation</name>
        <dbReference type="ChEBI" id="CHEBI:24875"/>
    </ligand>
</feature>
<comment type="similarity">
    <text evidence="1 3">Belongs to the pirin family.</text>
</comment>
<dbReference type="PANTHER" id="PTHR13903">
    <property type="entry name" value="PIRIN-RELATED"/>
    <property type="match status" value="1"/>
</dbReference>
<organism evidence="6 7">
    <name type="scientific">Bdellovibrio bacteriovorus</name>
    <dbReference type="NCBI Taxonomy" id="959"/>
    <lineage>
        <taxon>Bacteria</taxon>
        <taxon>Pseudomonadati</taxon>
        <taxon>Bdellovibrionota</taxon>
        <taxon>Bdellovibrionia</taxon>
        <taxon>Bdellovibrionales</taxon>
        <taxon>Pseudobdellovibrionaceae</taxon>
        <taxon>Bdellovibrio</taxon>
    </lineage>
</organism>
<dbReference type="InterPro" id="IPR003829">
    <property type="entry name" value="Pirin_N_dom"/>
</dbReference>
<evidence type="ECO:0000256" key="2">
    <source>
        <dbReference type="PIRSR" id="PIRSR006232-1"/>
    </source>
</evidence>
<dbReference type="InterPro" id="IPR011051">
    <property type="entry name" value="RmlC_Cupin_sf"/>
</dbReference>
<comment type="cofactor">
    <cofactor evidence="2">
        <name>Fe cation</name>
        <dbReference type="ChEBI" id="CHEBI:24875"/>
    </cofactor>
    <text evidence="2">Binds 1 Fe cation per subunit.</text>
</comment>
<feature type="binding site" evidence="2">
    <location>
        <position position="105"/>
    </location>
    <ligand>
        <name>Fe cation</name>
        <dbReference type="ChEBI" id="CHEBI:24875"/>
    </ligand>
</feature>
<dbReference type="SUPFAM" id="SSF51182">
    <property type="entry name" value="RmlC-like cupins"/>
    <property type="match status" value="1"/>
</dbReference>
<protein>
    <submittedName>
        <fullName evidence="6">Pirin</fullName>
    </submittedName>
</protein>
<sequence length="299" mass="33028">MSSTQNNILMEIAPRLVSLGGPTVHRLMPYAKKRMIGPFIFFDYFPATDFAAGEGMEVRPHPHIGLSTLSYLLEGAVLHHDSLGHKQLLAPGDVNWMTAGKGISHSERVPPELHGKAHRLHLLQFWVALPLAEEDREPSFKHHAASDIPRFQVGDADVRLVAGSAFGKTSPVDVYSKLFFMDVQLKKGGTFEFDPGSQELAFFIIKGKLSLGEKEIAPDDFVILEHDSSLKITAMEDTQVVVLGGDSFPEPRHIFWNYVSSSKEKIEKAKQAWMDGSFPQVPGEPDIIPLPTPAPTPLS</sequence>
<dbReference type="Pfam" id="PF05726">
    <property type="entry name" value="Pirin_C"/>
    <property type="match status" value="1"/>
</dbReference>
<proteinExistence type="inferred from homology"/>
<evidence type="ECO:0000259" key="4">
    <source>
        <dbReference type="Pfam" id="PF02678"/>
    </source>
</evidence>
<accession>A0A150WUJ7</accession>
<evidence type="ECO:0000256" key="3">
    <source>
        <dbReference type="RuleBase" id="RU003457"/>
    </source>
</evidence>
<feature type="binding site" evidence="2">
    <location>
        <position position="63"/>
    </location>
    <ligand>
        <name>Fe cation</name>
        <dbReference type="ChEBI" id="CHEBI:24875"/>
    </ligand>
</feature>
<dbReference type="GO" id="GO:0046872">
    <property type="term" value="F:metal ion binding"/>
    <property type="evidence" value="ECO:0007669"/>
    <property type="project" value="UniProtKB-KW"/>
</dbReference>